<evidence type="ECO:0000256" key="2">
    <source>
        <dbReference type="ARBA" id="ARBA00022448"/>
    </source>
</evidence>
<dbReference type="GO" id="GO:0005381">
    <property type="term" value="F:iron ion transmembrane transporter activity"/>
    <property type="evidence" value="ECO:0007669"/>
    <property type="project" value="UniProtKB-UniRule"/>
</dbReference>
<name>A0A0K0CYF2_ANGCA</name>
<evidence type="ECO:0000256" key="3">
    <source>
        <dbReference type="ARBA" id="ARBA00022692"/>
    </source>
</evidence>
<keyword evidence="3" id="KW-0812">Transmembrane</keyword>
<keyword evidence="7" id="KW-1185">Reference proteome</keyword>
<dbReference type="PANTHER" id="PTHR11660">
    <property type="entry name" value="SOLUTE CARRIER FAMILY 40 MEMBER"/>
    <property type="match status" value="1"/>
</dbReference>
<evidence type="ECO:0000313" key="8">
    <source>
        <dbReference type="WBParaSite" id="ACAC_0000266601-mRNA-1"/>
    </source>
</evidence>
<evidence type="ECO:0000256" key="5">
    <source>
        <dbReference type="ARBA" id="ARBA00023136"/>
    </source>
</evidence>
<reference evidence="8" key="2">
    <citation type="submission" date="2017-02" db="UniProtKB">
        <authorList>
            <consortium name="WormBaseParasite"/>
        </authorList>
    </citation>
    <scope>IDENTIFICATION</scope>
</reference>
<proteinExistence type="inferred from homology"/>
<evidence type="ECO:0000256" key="6">
    <source>
        <dbReference type="RuleBase" id="RU365065"/>
    </source>
</evidence>
<sequence length="165" mass="18792">MNQTFSDENIASSGSLQNMKRLLPMGSDLKNMTSILTFLSGIATARFGNRILQFFKNRINKSTVLGLWMADLSIIHIMQDGVPESNRNTVFGVHNALCQTFSVLKNSVFPLRKLTQLRKVETKNPCVLERVSFRKSFVPHRRHLRSGVLQIFQHYSCSISHNILL</sequence>
<reference evidence="7" key="1">
    <citation type="submission" date="2012-09" db="EMBL/GenBank/DDBJ databases">
        <authorList>
            <person name="Martin A.A."/>
        </authorList>
    </citation>
    <scope>NUCLEOTIDE SEQUENCE</scope>
</reference>
<accession>A0A0K0CYF2</accession>
<keyword evidence="4" id="KW-1133">Transmembrane helix</keyword>
<protein>
    <recommendedName>
        <fullName evidence="6">Solute carrier family 40 member</fullName>
    </recommendedName>
</protein>
<comment type="subcellular location">
    <subcellularLocation>
        <location evidence="1 6">Membrane</location>
        <topology evidence="1 6">Multi-pass membrane protein</topology>
    </subcellularLocation>
</comment>
<dbReference type="WBParaSite" id="ACAC_0000266601-mRNA-1">
    <property type="protein sequence ID" value="ACAC_0000266601-mRNA-1"/>
    <property type="gene ID" value="ACAC_0000266601"/>
</dbReference>
<keyword evidence="2 6" id="KW-0813">Transport</keyword>
<comment type="function">
    <text evidence="6">May be involved in iron transport and iron homeostasis.</text>
</comment>
<evidence type="ECO:0000256" key="1">
    <source>
        <dbReference type="ARBA" id="ARBA00004141"/>
    </source>
</evidence>
<evidence type="ECO:0000313" key="7">
    <source>
        <dbReference type="Proteomes" id="UP000035642"/>
    </source>
</evidence>
<dbReference type="Proteomes" id="UP000035642">
    <property type="component" value="Unassembled WGS sequence"/>
</dbReference>
<comment type="similarity">
    <text evidence="6">Belongs to the ferroportin (FP) (TC 2.A.100) family. SLC40A subfamily.</text>
</comment>
<keyword evidence="6" id="KW-0406">Ion transport</keyword>
<evidence type="ECO:0000256" key="4">
    <source>
        <dbReference type="ARBA" id="ARBA00022989"/>
    </source>
</evidence>
<dbReference type="Pfam" id="PF06963">
    <property type="entry name" value="FPN1"/>
    <property type="match status" value="1"/>
</dbReference>
<dbReference type="GO" id="GO:0016020">
    <property type="term" value="C:membrane"/>
    <property type="evidence" value="ECO:0007669"/>
    <property type="project" value="UniProtKB-SubCell"/>
</dbReference>
<dbReference type="PANTHER" id="PTHR11660:SF69">
    <property type="entry name" value="SOLUTE CARRIER FAMILY 40 MEMBER"/>
    <property type="match status" value="1"/>
</dbReference>
<keyword evidence="5" id="KW-0472">Membrane</keyword>
<dbReference type="InterPro" id="IPR009716">
    <property type="entry name" value="Ferroportin-1"/>
</dbReference>
<dbReference type="AlphaFoldDB" id="A0A0K0CYF2"/>
<organism evidence="7 8">
    <name type="scientific">Angiostrongylus cantonensis</name>
    <name type="common">Rat lungworm</name>
    <dbReference type="NCBI Taxonomy" id="6313"/>
    <lineage>
        <taxon>Eukaryota</taxon>
        <taxon>Metazoa</taxon>
        <taxon>Ecdysozoa</taxon>
        <taxon>Nematoda</taxon>
        <taxon>Chromadorea</taxon>
        <taxon>Rhabditida</taxon>
        <taxon>Rhabditina</taxon>
        <taxon>Rhabditomorpha</taxon>
        <taxon>Strongyloidea</taxon>
        <taxon>Metastrongylidae</taxon>
        <taxon>Angiostrongylus</taxon>
    </lineage>
</organism>